<feature type="non-terminal residue" evidence="1">
    <location>
        <position position="1"/>
    </location>
</feature>
<reference evidence="1 2" key="1">
    <citation type="submission" date="2017-04" db="EMBL/GenBank/DDBJ databases">
        <title>Kefir bacterial isolates.</title>
        <authorList>
            <person name="Kim Y."/>
            <person name="Blasche S."/>
            <person name="Patil K.R."/>
        </authorList>
    </citation>
    <scope>NUCLEOTIDE SEQUENCE [LARGE SCALE GENOMIC DNA]</scope>
    <source>
        <strain evidence="1 2">OG2-1</strain>
    </source>
</reference>
<organism evidence="1 2">
    <name type="scientific">Rothia dentocariosa</name>
    <dbReference type="NCBI Taxonomy" id="2047"/>
    <lineage>
        <taxon>Bacteria</taxon>
        <taxon>Bacillati</taxon>
        <taxon>Actinomycetota</taxon>
        <taxon>Actinomycetes</taxon>
        <taxon>Micrococcales</taxon>
        <taxon>Micrococcaceae</taxon>
        <taxon>Rothia</taxon>
    </lineage>
</organism>
<gene>
    <name evidence="1" type="ORF">B8W87_10710</name>
</gene>
<dbReference type="Proteomes" id="UP000216195">
    <property type="component" value="Unassembled WGS sequence"/>
</dbReference>
<protein>
    <submittedName>
        <fullName evidence="1">Uncharacterized protein</fullName>
    </submittedName>
</protein>
<dbReference type="EMBL" id="NCWU01000054">
    <property type="protein sequence ID" value="PAK83370.1"/>
    <property type="molecule type" value="Genomic_DNA"/>
</dbReference>
<dbReference type="AlphaFoldDB" id="A0AAE5KR66"/>
<feature type="non-terminal residue" evidence="1">
    <location>
        <position position="85"/>
    </location>
</feature>
<evidence type="ECO:0000313" key="2">
    <source>
        <dbReference type="Proteomes" id="UP000216195"/>
    </source>
</evidence>
<name>A0AAE5KR66_9MICC</name>
<evidence type="ECO:0000313" key="1">
    <source>
        <dbReference type="EMBL" id="PAK83370.1"/>
    </source>
</evidence>
<sequence>KPLGLPTIKIAKPFNNNTRFVFTINEFLMALDLKFDLPHIYRSVSLLIIQKVRSFVGSPIFMKATKLALLLMLRFLMALKIRLVA</sequence>
<accession>A0AAE5KR66</accession>
<comment type="caution">
    <text evidence="1">The sequence shown here is derived from an EMBL/GenBank/DDBJ whole genome shotgun (WGS) entry which is preliminary data.</text>
</comment>
<proteinExistence type="predicted"/>